<proteinExistence type="predicted"/>
<dbReference type="InParanoid" id="M3YDU0"/>
<dbReference type="Ensembl" id="ENSMPUT00000009653.1">
    <property type="protein sequence ID" value="ENSMPUP00000009497.1"/>
    <property type="gene ID" value="ENSMPUG00000009574.1"/>
</dbReference>
<dbReference type="HOGENOM" id="CLU_2372227_0_0_1"/>
<dbReference type="AlphaFoldDB" id="M3YDU0"/>
<dbReference type="EMBL" id="AEYP01064940">
    <property type="status" value="NOT_ANNOTATED_CDS"/>
    <property type="molecule type" value="Genomic_DNA"/>
</dbReference>
<organism evidence="2">
    <name type="scientific">Mustela putorius furo</name>
    <name type="common">European domestic ferret</name>
    <name type="synonym">Mustela furo</name>
    <dbReference type="NCBI Taxonomy" id="9669"/>
    <lineage>
        <taxon>Eukaryota</taxon>
        <taxon>Metazoa</taxon>
        <taxon>Chordata</taxon>
        <taxon>Craniata</taxon>
        <taxon>Vertebrata</taxon>
        <taxon>Euteleostomi</taxon>
        <taxon>Mammalia</taxon>
        <taxon>Eutheria</taxon>
        <taxon>Laurasiatheria</taxon>
        <taxon>Carnivora</taxon>
        <taxon>Caniformia</taxon>
        <taxon>Musteloidea</taxon>
        <taxon>Mustelidae</taxon>
        <taxon>Mustelinae</taxon>
        <taxon>Mustela</taxon>
    </lineage>
</organism>
<protein>
    <submittedName>
        <fullName evidence="2">Uncharacterized protein</fullName>
    </submittedName>
</protein>
<sequence>MASCPEARSCRRRPRAVSPETGEPSPPDRSVRPEACECVAQNQGHDRPPTARPKTGAALRPEVAEGGWSLNSKTTPTDGLAASENTVRDGFPVRK</sequence>
<evidence type="ECO:0000256" key="1">
    <source>
        <dbReference type="SAM" id="MobiDB-lite"/>
    </source>
</evidence>
<reference evidence="2" key="1">
    <citation type="submission" date="2024-06" db="UniProtKB">
        <authorList>
            <consortium name="Ensembl"/>
        </authorList>
    </citation>
    <scope>IDENTIFICATION</scope>
</reference>
<name>M3YDU0_MUSPF</name>
<evidence type="ECO:0000313" key="2">
    <source>
        <dbReference type="Ensembl" id="ENSMPUP00000009497.1"/>
    </source>
</evidence>
<accession>M3YDU0</accession>
<feature type="region of interest" description="Disordered" evidence="1">
    <location>
        <begin position="1"/>
        <end position="95"/>
    </location>
</feature>